<feature type="domain" description="Zeta toxin" evidence="3">
    <location>
        <begin position="2"/>
        <end position="144"/>
    </location>
</feature>
<dbReference type="GO" id="GO:0016301">
    <property type="term" value="F:kinase activity"/>
    <property type="evidence" value="ECO:0007669"/>
    <property type="project" value="InterPro"/>
</dbReference>
<name>B3QQY8_CHLP8</name>
<dbReference type="InterPro" id="IPR027417">
    <property type="entry name" value="P-loop_NTPase"/>
</dbReference>
<dbReference type="EMBL" id="CP001099">
    <property type="protein sequence ID" value="ACF10642.1"/>
    <property type="molecule type" value="Genomic_DNA"/>
</dbReference>
<dbReference type="PANTHER" id="PTHR39206">
    <property type="entry name" value="SLL8004 PROTEIN"/>
    <property type="match status" value="1"/>
</dbReference>
<dbReference type="Gene3D" id="3.40.50.300">
    <property type="entry name" value="P-loop containing nucleotide triphosphate hydrolases"/>
    <property type="match status" value="1"/>
</dbReference>
<dbReference type="SUPFAM" id="SSF52540">
    <property type="entry name" value="P-loop containing nucleoside triphosphate hydrolases"/>
    <property type="match status" value="1"/>
</dbReference>
<reference evidence="4" key="1">
    <citation type="submission" date="2008-06" db="EMBL/GenBank/DDBJ databases">
        <title>Complete sequence of Chlorobaculum parvum NCIB 8327.</title>
        <authorList>
            <consortium name="US DOE Joint Genome Institute"/>
            <person name="Lucas S."/>
            <person name="Copeland A."/>
            <person name="Lapidus A."/>
            <person name="Glavina del Rio T."/>
            <person name="Dalin E."/>
            <person name="Tice H."/>
            <person name="Bruce D."/>
            <person name="Goodwin L."/>
            <person name="Pitluck S."/>
            <person name="Schmutz J."/>
            <person name="Larimer F."/>
            <person name="Land M."/>
            <person name="Hauser L."/>
            <person name="Kyrpides N."/>
            <person name="Mikhailova N."/>
            <person name="Zhao F."/>
            <person name="Li T."/>
            <person name="Liu Z."/>
            <person name="Overmann J."/>
            <person name="Bryant D.A."/>
            <person name="Richardson P."/>
        </authorList>
    </citation>
    <scope>NUCLEOTIDE SEQUENCE [LARGE SCALE GENOMIC DNA]</scope>
    <source>
        <strain evidence="4">NCIB 8327</strain>
    </source>
</reference>
<protein>
    <recommendedName>
        <fullName evidence="3">Zeta toxin domain-containing protein</fullName>
    </recommendedName>
</protein>
<evidence type="ECO:0000256" key="1">
    <source>
        <dbReference type="ARBA" id="ARBA00022741"/>
    </source>
</evidence>
<organism evidence="4 5">
    <name type="scientific">Chlorobaculum parvum (strain DSM 263 / NCIMB 8327)</name>
    <name type="common">Chlorobium vibrioforme subsp. thiosulfatophilum</name>
    <dbReference type="NCBI Taxonomy" id="517417"/>
    <lineage>
        <taxon>Bacteria</taxon>
        <taxon>Pseudomonadati</taxon>
        <taxon>Chlorobiota</taxon>
        <taxon>Chlorobiia</taxon>
        <taxon>Chlorobiales</taxon>
        <taxon>Chlorobiaceae</taxon>
        <taxon>Chlorobaculum</taxon>
    </lineage>
</organism>
<dbReference type="HOGENOM" id="CLU_094497_2_1_10"/>
<evidence type="ECO:0000259" key="3">
    <source>
        <dbReference type="Pfam" id="PF06414"/>
    </source>
</evidence>
<evidence type="ECO:0000313" key="4">
    <source>
        <dbReference type="EMBL" id="ACF10642.1"/>
    </source>
</evidence>
<evidence type="ECO:0000313" key="5">
    <source>
        <dbReference type="Proteomes" id="UP000008811"/>
    </source>
</evidence>
<dbReference type="OrthoDB" id="9791543at2"/>
<keyword evidence="2" id="KW-0067">ATP-binding</keyword>
<keyword evidence="1" id="KW-0547">Nucleotide-binding</keyword>
<sequence>MPTCWIFAGPNGAGKTTFAEDFLSNVPDCSCFLNADSIAQELSSEAPDRKPLTSVGRLFFDQMDQCTKNRKNFAFETTLSGQSTVKRVERLQGEGWYVLLIYLALPSVEMSILRVAERVEHGGHNIPKSVIERRFPRSLQNLFKVFSHRVNHCFCFMNHGKKPELIFEQDRSVRSIIHRDYYQVLLEEALL</sequence>
<proteinExistence type="predicted"/>
<dbReference type="STRING" id="517417.Cpar_0215"/>
<gene>
    <name evidence="4" type="ordered locus">Cpar_0215</name>
</gene>
<dbReference type="eggNOG" id="COG4185">
    <property type="taxonomic scope" value="Bacteria"/>
</dbReference>
<accession>B3QQY8</accession>
<dbReference type="Proteomes" id="UP000008811">
    <property type="component" value="Chromosome"/>
</dbReference>
<dbReference type="Pfam" id="PF06414">
    <property type="entry name" value="Zeta_toxin"/>
    <property type="match status" value="1"/>
</dbReference>
<dbReference type="InterPro" id="IPR010488">
    <property type="entry name" value="Zeta_toxin_domain"/>
</dbReference>
<evidence type="ECO:0000256" key="2">
    <source>
        <dbReference type="ARBA" id="ARBA00022840"/>
    </source>
</evidence>
<dbReference type="PANTHER" id="PTHR39206:SF1">
    <property type="entry name" value="SLL8004 PROTEIN"/>
    <property type="match status" value="1"/>
</dbReference>
<keyword evidence="5" id="KW-1185">Reference proteome</keyword>
<dbReference type="AlphaFoldDB" id="B3QQY8"/>
<dbReference type="GO" id="GO:0005524">
    <property type="term" value="F:ATP binding"/>
    <property type="evidence" value="ECO:0007669"/>
    <property type="project" value="UniProtKB-KW"/>
</dbReference>
<dbReference type="KEGG" id="cpc:Cpar_0215"/>